<gene>
    <name evidence="8" type="ORF">R50_2606</name>
</gene>
<feature type="transmembrane region" description="Helical" evidence="6">
    <location>
        <begin position="113"/>
        <end position="135"/>
    </location>
</feature>
<feature type="transmembrane region" description="Helical" evidence="6">
    <location>
        <begin position="282"/>
        <end position="301"/>
    </location>
</feature>
<organism evidence="8 9">
    <name type="scientific">Candidatus Hydrogenisulfobacillus filiaventi</name>
    <dbReference type="NCBI Taxonomy" id="2707344"/>
    <lineage>
        <taxon>Bacteria</taxon>
        <taxon>Bacillati</taxon>
        <taxon>Bacillota</taxon>
        <taxon>Clostridia</taxon>
        <taxon>Eubacteriales</taxon>
        <taxon>Clostridiales Family XVII. Incertae Sedis</taxon>
        <taxon>Candidatus Hydrogenisulfobacillus</taxon>
    </lineage>
</organism>
<dbReference type="InterPro" id="IPR020846">
    <property type="entry name" value="MFS_dom"/>
</dbReference>
<dbReference type="PANTHER" id="PTHR23528">
    <property type="match status" value="1"/>
</dbReference>
<feature type="transmembrane region" description="Helical" evidence="6">
    <location>
        <begin position="377"/>
        <end position="397"/>
    </location>
</feature>
<feature type="transmembrane region" description="Helical" evidence="6">
    <location>
        <begin position="147"/>
        <end position="168"/>
    </location>
</feature>
<evidence type="ECO:0000259" key="7">
    <source>
        <dbReference type="PROSITE" id="PS50850"/>
    </source>
</evidence>
<feature type="transmembrane region" description="Helical" evidence="6">
    <location>
        <begin position="343"/>
        <end position="365"/>
    </location>
</feature>
<feature type="transmembrane region" description="Helical" evidence="6">
    <location>
        <begin position="174"/>
        <end position="193"/>
    </location>
</feature>
<feature type="transmembrane region" description="Helical" evidence="6">
    <location>
        <begin position="252"/>
        <end position="270"/>
    </location>
</feature>
<feature type="transmembrane region" description="Helical" evidence="6">
    <location>
        <begin position="54"/>
        <end position="76"/>
    </location>
</feature>
<comment type="subcellular location">
    <subcellularLocation>
        <location evidence="1">Cell membrane</location>
        <topology evidence="1">Multi-pass membrane protein</topology>
    </subcellularLocation>
</comment>
<evidence type="ECO:0000313" key="8">
    <source>
        <dbReference type="EMBL" id="CAB1130098.1"/>
    </source>
</evidence>
<dbReference type="GO" id="GO:0005886">
    <property type="term" value="C:plasma membrane"/>
    <property type="evidence" value="ECO:0007669"/>
    <property type="project" value="UniProtKB-SubCell"/>
</dbReference>
<keyword evidence="3 6" id="KW-0812">Transmembrane</keyword>
<dbReference type="EMBL" id="LR778114">
    <property type="protein sequence ID" value="CAB1130098.1"/>
    <property type="molecule type" value="Genomic_DNA"/>
</dbReference>
<keyword evidence="9" id="KW-1185">Reference proteome</keyword>
<feature type="transmembrane region" description="Helical" evidence="6">
    <location>
        <begin position="307"/>
        <end position="331"/>
    </location>
</feature>
<dbReference type="Proteomes" id="UP000503399">
    <property type="component" value="Chromosome"/>
</dbReference>
<dbReference type="InterPro" id="IPR036259">
    <property type="entry name" value="MFS_trans_sf"/>
</dbReference>
<dbReference type="KEGG" id="hfv:R50_2606"/>
<evidence type="ECO:0000256" key="3">
    <source>
        <dbReference type="ARBA" id="ARBA00022692"/>
    </source>
</evidence>
<dbReference type="PANTHER" id="PTHR23528:SF1">
    <property type="entry name" value="MAJOR FACILITATOR SUPERFAMILY (MFS) PROFILE DOMAIN-CONTAINING PROTEIN"/>
    <property type="match status" value="1"/>
</dbReference>
<dbReference type="Pfam" id="PF07690">
    <property type="entry name" value="MFS_1"/>
    <property type="match status" value="2"/>
</dbReference>
<evidence type="ECO:0000313" key="9">
    <source>
        <dbReference type="Proteomes" id="UP000503399"/>
    </source>
</evidence>
<keyword evidence="5 6" id="KW-0472">Membrane</keyword>
<evidence type="ECO:0000256" key="6">
    <source>
        <dbReference type="SAM" id="Phobius"/>
    </source>
</evidence>
<proteinExistence type="predicted"/>
<feature type="transmembrane region" description="Helical" evidence="6">
    <location>
        <begin position="21"/>
        <end position="42"/>
    </location>
</feature>
<evidence type="ECO:0000256" key="1">
    <source>
        <dbReference type="ARBA" id="ARBA00004651"/>
    </source>
</evidence>
<dbReference type="GO" id="GO:0022857">
    <property type="term" value="F:transmembrane transporter activity"/>
    <property type="evidence" value="ECO:0007669"/>
    <property type="project" value="InterPro"/>
</dbReference>
<evidence type="ECO:0000256" key="4">
    <source>
        <dbReference type="ARBA" id="ARBA00022989"/>
    </source>
</evidence>
<dbReference type="SUPFAM" id="SSF103473">
    <property type="entry name" value="MFS general substrate transporter"/>
    <property type="match status" value="1"/>
</dbReference>
<name>A0A6F8ZJX8_9FIRM</name>
<dbReference type="AlphaFoldDB" id="A0A6F8ZJX8"/>
<reference evidence="8 9" key="1">
    <citation type="submission" date="2020-02" db="EMBL/GenBank/DDBJ databases">
        <authorList>
            <person name="Hogendoorn C."/>
        </authorList>
    </citation>
    <scope>NUCLEOTIDE SEQUENCE [LARGE SCALE GENOMIC DNA]</scope>
    <source>
        <strain evidence="8">R501</strain>
    </source>
</reference>
<evidence type="ECO:0000256" key="2">
    <source>
        <dbReference type="ARBA" id="ARBA00022448"/>
    </source>
</evidence>
<keyword evidence="4 6" id="KW-1133">Transmembrane helix</keyword>
<sequence>MRVPEPAVWRGTLAQQMVLASFWFSLNFQGSALMTIVLPEALLRRAGPAHTADLARLAALAAAVAVTGRPLAGWLSDRIRRRGGRRQHMVAAGALLDTGGLYLMAVTGGLRDLVGGFVLVAVGSNVAEAAYEVLLPEWVPGDQRGQAAGYMGAAVLLGTIGGLGTGALLPAAAVLRLMMLAVTAGAVTVWLGVRPGAAVPAAPAAAGRGGVPRDFALAFLVRFLVTFGQVLLMTFILYFVRDVLHLTRPASGTAGIAILALLGAVLASLGMGRWSDRSGRPLVVALSGLPMAAAVLGFALWPRLDAMLGFAVLYGLGYGAFLSTGWALALDTLPRAEHMGQDLGWWGTASNVPAVVAPLVGGWILGRFPRPATGYRVLFLLAAASFLTASGAALAVGRRREAGAEPRLPWGRALLARALAAAIWTYARLRYRIHLQGRLPAGPGPVLVVANHLHDLEGLVLPAWLGLARPWRLPLYLVASQRLFEPGFLGDRLGGTWGRLLAWVPLPQVLTALGVLPVENQLHRRPLRSVAYEVYQRHGDRPLGTVFLPRALDGLDPAAPLRVLWGDRARAARAEVTPAVLQSPYRAEVIASLRPRVEAQLAAITARFRQGGILFLTPEGRMSASGAIGRLRLLWDRLAPLARAVVGVAVTYDPWAPGPLTCYCRLIPIPAGADLQQRLAAARPVVPSQVWARVFRRHPQGVADRQQALKAALALVDRLPRRALAAPLLRDPQAALVRSWEQARRAGAVVARPGGGFGWRPVQDRRFPLAGDLVAYLDRMLAESEAAWAAEAAVQ</sequence>
<keyword evidence="2" id="KW-0813">Transport</keyword>
<feature type="transmembrane region" description="Helical" evidence="6">
    <location>
        <begin position="88"/>
        <end position="107"/>
    </location>
</feature>
<protein>
    <submittedName>
        <fullName evidence="8">Putative MFS domain-containing protein</fullName>
    </submittedName>
</protein>
<dbReference type="Gene3D" id="1.20.1250.20">
    <property type="entry name" value="MFS general substrate transporter like domains"/>
    <property type="match status" value="2"/>
</dbReference>
<accession>A0A6F8ZJX8</accession>
<feature type="transmembrane region" description="Helical" evidence="6">
    <location>
        <begin position="409"/>
        <end position="427"/>
    </location>
</feature>
<feature type="transmembrane region" description="Helical" evidence="6">
    <location>
        <begin position="214"/>
        <end position="240"/>
    </location>
</feature>
<evidence type="ECO:0000256" key="5">
    <source>
        <dbReference type="ARBA" id="ARBA00023136"/>
    </source>
</evidence>
<dbReference type="PROSITE" id="PS50850">
    <property type="entry name" value="MFS"/>
    <property type="match status" value="1"/>
</dbReference>
<dbReference type="InterPro" id="IPR011701">
    <property type="entry name" value="MFS"/>
</dbReference>
<feature type="domain" description="Major facilitator superfamily (MFS) profile" evidence="7">
    <location>
        <begin position="16"/>
        <end position="400"/>
    </location>
</feature>